<organism evidence="1">
    <name type="scientific">Aphanomyces astaci</name>
    <name type="common">Crayfish plague agent</name>
    <dbReference type="NCBI Taxonomy" id="112090"/>
    <lineage>
        <taxon>Eukaryota</taxon>
        <taxon>Sar</taxon>
        <taxon>Stramenopiles</taxon>
        <taxon>Oomycota</taxon>
        <taxon>Saprolegniomycetes</taxon>
        <taxon>Saprolegniales</taxon>
        <taxon>Verrucalvaceae</taxon>
        <taxon>Aphanomyces</taxon>
    </lineage>
</organism>
<dbReference type="OrthoDB" id="2430314at2759"/>
<dbReference type="AlphaFoldDB" id="W4G303"/>
<gene>
    <name evidence="1" type="ORF">H257_11362</name>
</gene>
<dbReference type="RefSeq" id="XP_009836563.1">
    <property type="nucleotide sequence ID" value="XM_009838261.1"/>
</dbReference>
<reference evidence="1" key="1">
    <citation type="submission" date="2013-12" db="EMBL/GenBank/DDBJ databases">
        <title>The Genome Sequence of Aphanomyces astaci APO3.</title>
        <authorList>
            <consortium name="The Broad Institute Genomics Platform"/>
            <person name="Russ C."/>
            <person name="Tyler B."/>
            <person name="van West P."/>
            <person name="Dieguez-Uribeondo J."/>
            <person name="Young S.K."/>
            <person name="Zeng Q."/>
            <person name="Gargeya S."/>
            <person name="Fitzgerald M."/>
            <person name="Abouelleil A."/>
            <person name="Alvarado L."/>
            <person name="Chapman S.B."/>
            <person name="Gainer-Dewar J."/>
            <person name="Goldberg J."/>
            <person name="Griggs A."/>
            <person name="Gujja S."/>
            <person name="Hansen M."/>
            <person name="Howarth C."/>
            <person name="Imamovic A."/>
            <person name="Ireland A."/>
            <person name="Larimer J."/>
            <person name="McCowan C."/>
            <person name="Murphy C."/>
            <person name="Pearson M."/>
            <person name="Poon T.W."/>
            <person name="Priest M."/>
            <person name="Roberts A."/>
            <person name="Saif S."/>
            <person name="Shea T."/>
            <person name="Sykes S."/>
            <person name="Wortman J."/>
            <person name="Nusbaum C."/>
            <person name="Birren B."/>
        </authorList>
    </citation>
    <scope>NUCLEOTIDE SEQUENCE [LARGE SCALE GENOMIC DNA]</scope>
    <source>
        <strain evidence="1">APO3</strain>
    </source>
</reference>
<accession>W4G303</accession>
<sequence length="67" mass="7490">MIMMAYLEYHHSAYLLNTSKPMSILTGAMWVAEMLDDNEDAFIDTFRMPGATFGVLLTALDITDGRA</sequence>
<dbReference type="VEuPathDB" id="FungiDB:H257_11362"/>
<evidence type="ECO:0000313" key="1">
    <source>
        <dbReference type="EMBL" id="ETV74050.1"/>
    </source>
</evidence>
<name>W4G303_APHAT</name>
<proteinExistence type="predicted"/>
<dbReference type="GeneID" id="20813358"/>
<dbReference type="EMBL" id="KI913146">
    <property type="protein sequence ID" value="ETV74050.1"/>
    <property type="molecule type" value="Genomic_DNA"/>
</dbReference>
<protein>
    <submittedName>
        <fullName evidence="1">Uncharacterized protein</fullName>
    </submittedName>
</protein>